<dbReference type="EMBL" id="KL584706">
    <property type="protein sequence ID" value="KEQ75142.1"/>
    <property type="molecule type" value="Genomic_DNA"/>
</dbReference>
<proteinExistence type="predicted"/>
<dbReference type="Proteomes" id="UP000027730">
    <property type="component" value="Unassembled WGS sequence"/>
</dbReference>
<dbReference type="PANTHER" id="PTHR42085">
    <property type="entry name" value="F-BOX DOMAIN-CONTAINING PROTEIN"/>
    <property type="match status" value="1"/>
</dbReference>
<dbReference type="OrthoDB" id="5413827at2759"/>
<dbReference type="HOGENOM" id="CLU_804048_0_0_1"/>
<evidence type="ECO:0000313" key="1">
    <source>
        <dbReference type="EMBL" id="KEQ75142.1"/>
    </source>
</evidence>
<organism evidence="1 2">
    <name type="scientific">Aureobasidium namibiae CBS 147.97</name>
    <dbReference type="NCBI Taxonomy" id="1043004"/>
    <lineage>
        <taxon>Eukaryota</taxon>
        <taxon>Fungi</taxon>
        <taxon>Dikarya</taxon>
        <taxon>Ascomycota</taxon>
        <taxon>Pezizomycotina</taxon>
        <taxon>Dothideomycetes</taxon>
        <taxon>Dothideomycetidae</taxon>
        <taxon>Dothideales</taxon>
        <taxon>Saccotheciaceae</taxon>
        <taxon>Aureobasidium</taxon>
    </lineage>
</organism>
<dbReference type="GeneID" id="25409824"/>
<dbReference type="AlphaFoldDB" id="A0A074WZF9"/>
<dbReference type="RefSeq" id="XP_013429023.1">
    <property type="nucleotide sequence ID" value="XM_013573569.1"/>
</dbReference>
<dbReference type="PANTHER" id="PTHR42085:SF2">
    <property type="entry name" value="F-BOX DOMAIN-CONTAINING PROTEIN"/>
    <property type="match status" value="1"/>
</dbReference>
<evidence type="ECO:0000313" key="2">
    <source>
        <dbReference type="Proteomes" id="UP000027730"/>
    </source>
</evidence>
<protein>
    <submittedName>
        <fullName evidence="1">Uncharacterized protein</fullName>
    </submittedName>
</protein>
<keyword evidence="2" id="KW-1185">Reference proteome</keyword>
<dbReference type="InterPro" id="IPR038883">
    <property type="entry name" value="AN11006-like"/>
</dbReference>
<name>A0A074WZF9_9PEZI</name>
<accession>A0A074WZF9</accession>
<sequence>MPPSTRRLERNTSTAKITSHATSITLTKPFPFLDLPDTVRQRFYELQLEAPRGFVRLFSKAGPLRPDARVTPAKVKINIMFTCRQIYLEAMPVLYRVNNFCIAPLQLRADHYSHDRVVVQSERLIRSLPVKGRNLINKLELWLPIPPPADGRDPTFSEWQDMRYLFPGLKTLTFFFDLNHQLERSWWALPDLDCCEKFYQRFKSRMPQARQTYIDLRMLRPSLIEWQPLIDTIDKLWNASTGESVHITQDLHHANKHAEQKKLVDQGLTEEFGSRASMHQGLSYWQIRQNQAINENLSLTDDDTDDEIECFDKFDAGQIVAKKKKKVESLSQMSFDFEEEEGAWW</sequence>
<reference evidence="1 2" key="1">
    <citation type="journal article" date="2014" name="BMC Genomics">
        <title>Genome sequencing of four Aureobasidium pullulans varieties: biotechnological potential, stress tolerance, and description of new species.</title>
        <authorList>
            <person name="Gostin Ar C."/>
            <person name="Ohm R.A."/>
            <person name="Kogej T."/>
            <person name="Sonjak S."/>
            <person name="Turk M."/>
            <person name="Zajc J."/>
            <person name="Zalar P."/>
            <person name="Grube M."/>
            <person name="Sun H."/>
            <person name="Han J."/>
            <person name="Sharma A."/>
            <person name="Chiniquy J."/>
            <person name="Ngan C.Y."/>
            <person name="Lipzen A."/>
            <person name="Barry K."/>
            <person name="Grigoriev I.V."/>
            <person name="Gunde-Cimerman N."/>
        </authorList>
    </citation>
    <scope>NUCLEOTIDE SEQUENCE [LARGE SCALE GENOMIC DNA]</scope>
    <source>
        <strain evidence="1 2">CBS 147.97</strain>
    </source>
</reference>
<gene>
    <name evidence="1" type="ORF">M436DRAFT_42784</name>
</gene>